<comment type="caution">
    <text evidence="1">The sequence shown here is derived from an EMBL/GenBank/DDBJ whole genome shotgun (WGS) entry which is preliminary data.</text>
</comment>
<evidence type="ECO:0000313" key="1">
    <source>
        <dbReference type="EMBL" id="MBR7836091.1"/>
    </source>
</evidence>
<dbReference type="SUPFAM" id="SSF52777">
    <property type="entry name" value="CoA-dependent acyltransferases"/>
    <property type="match status" value="2"/>
</dbReference>
<protein>
    <recommendedName>
        <fullName evidence="3">Condensation domain-containing protein</fullName>
    </recommendedName>
</protein>
<keyword evidence="2" id="KW-1185">Reference proteome</keyword>
<dbReference type="RefSeq" id="WP_212530581.1">
    <property type="nucleotide sequence ID" value="NZ_JAGSOG010000124.1"/>
</dbReference>
<evidence type="ECO:0008006" key="3">
    <source>
        <dbReference type="Google" id="ProtNLM"/>
    </source>
</evidence>
<dbReference type="Gene3D" id="3.30.559.30">
    <property type="entry name" value="Nonribosomal peptide synthetase, condensation domain"/>
    <property type="match status" value="1"/>
</dbReference>
<evidence type="ECO:0000313" key="2">
    <source>
        <dbReference type="Proteomes" id="UP000675781"/>
    </source>
</evidence>
<sequence>MKRLPMLVGQPPLLATPVGSWPEVAADLRDLTQAQAHEVLASVIERHEALRMVAASAAGDAQFLLDPADVEVHLHDPADAVPATWPQDRPRWFAVLDASARRLVLRVCPSCSDRPGLEILARDLAAAVNAAPPRPAPSLAAVALREADPRNRATLRANAQYYSTLMTQPWTGKPAAQRSGSHRWQQATGAVSAAVTRAFVGHATAVGVSWPNLVRAAFFRAQEVVWSHGEIVVTETHPQRDDDERRRCVGPLSVAVPLVLDLAEALIQSPDDWARSLERRYREALAHLPVDPAAIAPEAAWSTHRRPRYAVEIRDHSILPPPQGPNVAPSSPRTVFEAERGTHGLSFVVADHTARCGPYSLDLLATCLIGTIESYAGLTDTPAIRVLEEASRLRASVGPWACLEDRGGALVAYTPSTPTPTLAESFAAGPGWSS</sequence>
<gene>
    <name evidence="1" type="ORF">KDL01_22635</name>
</gene>
<organism evidence="1 2">
    <name type="scientific">Actinospica durhamensis</name>
    <dbReference type="NCBI Taxonomy" id="1508375"/>
    <lineage>
        <taxon>Bacteria</taxon>
        <taxon>Bacillati</taxon>
        <taxon>Actinomycetota</taxon>
        <taxon>Actinomycetes</taxon>
        <taxon>Catenulisporales</taxon>
        <taxon>Actinospicaceae</taxon>
        <taxon>Actinospica</taxon>
    </lineage>
</organism>
<dbReference type="EMBL" id="JAGSOG010000124">
    <property type="protein sequence ID" value="MBR7836091.1"/>
    <property type="molecule type" value="Genomic_DNA"/>
</dbReference>
<reference evidence="1" key="1">
    <citation type="submission" date="2021-04" db="EMBL/GenBank/DDBJ databases">
        <title>Genome based classification of Actinospica acidithermotolerans sp. nov., an actinobacterium isolated from an Indonesian hot spring.</title>
        <authorList>
            <person name="Kusuma A.B."/>
            <person name="Putra K.E."/>
            <person name="Nafisah S."/>
            <person name="Loh J."/>
            <person name="Nouioui I."/>
            <person name="Goodfellow M."/>
        </authorList>
    </citation>
    <scope>NUCLEOTIDE SEQUENCE</scope>
    <source>
        <strain evidence="1">CSCA 57</strain>
    </source>
</reference>
<name>A0A941ES64_9ACTN</name>
<proteinExistence type="predicted"/>
<dbReference type="Proteomes" id="UP000675781">
    <property type="component" value="Unassembled WGS sequence"/>
</dbReference>
<dbReference type="AlphaFoldDB" id="A0A941ES64"/>
<accession>A0A941ES64</accession>